<dbReference type="GO" id="GO:0006298">
    <property type="term" value="P:mismatch repair"/>
    <property type="evidence" value="ECO:0007669"/>
    <property type="project" value="TreeGrafter"/>
</dbReference>
<keyword evidence="8 14" id="KW-0227">DNA damage</keyword>
<dbReference type="GO" id="GO:0000701">
    <property type="term" value="F:purine-specific mismatch base pair DNA N-glycosylase activity"/>
    <property type="evidence" value="ECO:0007669"/>
    <property type="project" value="UniProtKB-EC"/>
</dbReference>
<dbReference type="GO" id="GO:0035485">
    <property type="term" value="F:adenine/guanine mispair binding"/>
    <property type="evidence" value="ECO:0007669"/>
    <property type="project" value="TreeGrafter"/>
</dbReference>
<comment type="similarity">
    <text evidence="3 14">Belongs to the Nth/MutY family.</text>
</comment>
<dbReference type="GO" id="GO:0046872">
    <property type="term" value="F:metal ion binding"/>
    <property type="evidence" value="ECO:0007669"/>
    <property type="project" value="UniProtKB-UniRule"/>
</dbReference>
<dbReference type="Gene3D" id="1.10.1670.10">
    <property type="entry name" value="Helix-hairpin-Helix base-excision DNA repair enzymes (C-terminal)"/>
    <property type="match status" value="1"/>
</dbReference>
<dbReference type="InterPro" id="IPR003265">
    <property type="entry name" value="HhH-GPD_domain"/>
</dbReference>
<evidence type="ECO:0000256" key="8">
    <source>
        <dbReference type="ARBA" id="ARBA00022763"/>
    </source>
</evidence>
<keyword evidence="13 14" id="KW-0326">Glycosidase</keyword>
<evidence type="ECO:0000256" key="5">
    <source>
        <dbReference type="ARBA" id="ARBA00022023"/>
    </source>
</evidence>
<dbReference type="EMBL" id="MPSB01000006">
    <property type="protein sequence ID" value="ONF96021.1"/>
    <property type="molecule type" value="Genomic_DNA"/>
</dbReference>
<keyword evidence="12" id="KW-0234">DNA repair</keyword>
<dbReference type="InterPro" id="IPR015797">
    <property type="entry name" value="NUDIX_hydrolase-like_dom_sf"/>
</dbReference>
<keyword evidence="9 17" id="KW-0378">Hydrolase</keyword>
<keyword evidence="18" id="KW-1185">Reference proteome</keyword>
<evidence type="ECO:0000256" key="3">
    <source>
        <dbReference type="ARBA" id="ARBA00008343"/>
    </source>
</evidence>
<keyword evidence="10 14" id="KW-0408">Iron</keyword>
<dbReference type="SUPFAM" id="SSF48150">
    <property type="entry name" value="DNA-glycosylase"/>
    <property type="match status" value="1"/>
</dbReference>
<evidence type="ECO:0000256" key="10">
    <source>
        <dbReference type="ARBA" id="ARBA00023004"/>
    </source>
</evidence>
<evidence type="ECO:0000256" key="7">
    <source>
        <dbReference type="ARBA" id="ARBA00022723"/>
    </source>
</evidence>
<dbReference type="Pfam" id="PF14815">
    <property type="entry name" value="NUDIX_4"/>
    <property type="match status" value="1"/>
</dbReference>
<dbReference type="SUPFAM" id="SSF55811">
    <property type="entry name" value="Nudix"/>
    <property type="match status" value="1"/>
</dbReference>
<evidence type="ECO:0000313" key="17">
    <source>
        <dbReference type="EMBL" id="ONF96021.1"/>
    </source>
</evidence>
<feature type="domain" description="HhH-GPD" evidence="16">
    <location>
        <begin position="38"/>
        <end position="182"/>
    </location>
</feature>
<evidence type="ECO:0000256" key="13">
    <source>
        <dbReference type="ARBA" id="ARBA00023295"/>
    </source>
</evidence>
<dbReference type="GO" id="GO:0051539">
    <property type="term" value="F:4 iron, 4 sulfur cluster binding"/>
    <property type="evidence" value="ECO:0007669"/>
    <property type="project" value="UniProtKB-UniRule"/>
</dbReference>
<dbReference type="PROSITE" id="PS00764">
    <property type="entry name" value="ENDONUCLEASE_III_1"/>
    <property type="match status" value="1"/>
</dbReference>
<dbReference type="STRING" id="1915074.SPHI_16350"/>
<accession>A0A1V2ETM8</accession>
<evidence type="ECO:0000256" key="15">
    <source>
        <dbReference type="SAM" id="MobiDB-lite"/>
    </source>
</evidence>
<evidence type="ECO:0000256" key="11">
    <source>
        <dbReference type="ARBA" id="ARBA00023014"/>
    </source>
</evidence>
<dbReference type="CDD" id="cd03431">
    <property type="entry name" value="NUDIX_DNA_Glycosylase_C-MutY"/>
    <property type="match status" value="1"/>
</dbReference>
<dbReference type="Gene3D" id="3.90.79.10">
    <property type="entry name" value="Nucleoside Triphosphate Pyrophosphohydrolase"/>
    <property type="match status" value="1"/>
</dbReference>
<dbReference type="InterPro" id="IPR004035">
    <property type="entry name" value="Endouclease-III_FeS-bd_BS"/>
</dbReference>
<evidence type="ECO:0000313" key="18">
    <source>
        <dbReference type="Proteomes" id="UP000188729"/>
    </source>
</evidence>
<reference evidence="17 18" key="1">
    <citation type="submission" date="2016-11" db="EMBL/GenBank/DDBJ databases">
        <title>Genome sequence of Sphingomonas jeddahensis G39.</title>
        <authorList>
            <person name="Poehlein A."/>
            <person name="Wuebbeler J.H."/>
            <person name="Steinbuechel A."/>
            <person name="Daniel R."/>
        </authorList>
    </citation>
    <scope>NUCLEOTIDE SEQUENCE [LARGE SCALE GENOMIC DNA]</scope>
    <source>
        <strain evidence="17 18">G39</strain>
    </source>
</reference>
<comment type="function">
    <text evidence="2">Adenine glycosylase active on G-A mispairs. MutY also corrects error-prone DNA synthesis past GO lesions which are due to the oxidatively damaged form of guanine: 7,8-dihydro-8-oxoguanine (8-oxo-dGTP).</text>
</comment>
<dbReference type="FunFam" id="1.10.340.30:FF:000002">
    <property type="entry name" value="Adenine DNA glycosylase"/>
    <property type="match status" value="1"/>
</dbReference>
<evidence type="ECO:0000256" key="2">
    <source>
        <dbReference type="ARBA" id="ARBA00002933"/>
    </source>
</evidence>
<dbReference type="SMART" id="SM00478">
    <property type="entry name" value="ENDO3c"/>
    <property type="match status" value="1"/>
</dbReference>
<keyword evidence="6" id="KW-0004">4Fe-4S</keyword>
<evidence type="ECO:0000256" key="6">
    <source>
        <dbReference type="ARBA" id="ARBA00022485"/>
    </source>
</evidence>
<dbReference type="GO" id="GO:0006284">
    <property type="term" value="P:base-excision repair"/>
    <property type="evidence" value="ECO:0007669"/>
    <property type="project" value="UniProtKB-UniRule"/>
</dbReference>
<dbReference type="GO" id="GO:0034039">
    <property type="term" value="F:8-oxo-7,8-dihydroguanine DNA N-glycosylase activity"/>
    <property type="evidence" value="ECO:0007669"/>
    <property type="project" value="TreeGrafter"/>
</dbReference>
<dbReference type="GO" id="GO:0032357">
    <property type="term" value="F:oxidized purine DNA binding"/>
    <property type="evidence" value="ECO:0007669"/>
    <property type="project" value="TreeGrafter"/>
</dbReference>
<evidence type="ECO:0000256" key="14">
    <source>
        <dbReference type="RuleBase" id="RU365096"/>
    </source>
</evidence>
<dbReference type="InterPro" id="IPR044298">
    <property type="entry name" value="MIG/MutY"/>
</dbReference>
<dbReference type="Gene3D" id="1.10.340.30">
    <property type="entry name" value="Hypothetical protein, domain 2"/>
    <property type="match status" value="1"/>
</dbReference>
<sequence>MIADMLLDWYDKHRRTLPWRALPGEAADPYRVWLSEVMLQQTTVATVRPRFEAWVARWPTVASLAAADEAEVMAAWAGLGYYARARNLVRAAQAIAADHGGRLPDTEAALRALPGLGDYTAAAVAAIAFGRRAVVVDANVERVVSRLFRAAGKPAVRASADAVTPDTRAGDFAQAMMDLGSAICSPKRPKCLLCPLAGECAAHAARDEEAFPVKPAKKVRPVRFGTIFWLEREVSDTPTAVRTEPVEVRARGATLATRPSTSSGRTGGGVGAESSPSSSVRPEPVEALPSSSEGKGSPSTSSVRTEGGKREVLLIRRPAKGLLGGMRALPTGPWIETQPGLADPPAAADWALLNHAVTQGFTHFTLELALAVARWGAHSAHADGEWWPVDDLASAGLPTVFAKAAEAIGRTRCG</sequence>
<comment type="caution">
    <text evidence="17">The sequence shown here is derived from an EMBL/GenBank/DDBJ whole genome shotgun (WGS) entry which is preliminary data.</text>
</comment>
<feature type="compositionally biased region" description="Low complexity" evidence="15">
    <location>
        <begin position="272"/>
        <end position="302"/>
    </location>
</feature>
<evidence type="ECO:0000256" key="1">
    <source>
        <dbReference type="ARBA" id="ARBA00000843"/>
    </source>
</evidence>
<evidence type="ECO:0000256" key="9">
    <source>
        <dbReference type="ARBA" id="ARBA00022801"/>
    </source>
</evidence>
<dbReference type="AlphaFoldDB" id="A0A1V2ETM8"/>
<proteinExistence type="inferred from homology"/>
<name>A0A1V2ETM8_9SPHN</name>
<dbReference type="InterPro" id="IPR011257">
    <property type="entry name" value="DNA_glycosylase"/>
</dbReference>
<evidence type="ECO:0000256" key="12">
    <source>
        <dbReference type="ARBA" id="ARBA00023204"/>
    </source>
</evidence>
<evidence type="ECO:0000256" key="4">
    <source>
        <dbReference type="ARBA" id="ARBA00012045"/>
    </source>
</evidence>
<comment type="catalytic activity">
    <reaction evidence="1 14">
        <text>Hydrolyzes free adenine bases from 7,8-dihydro-8-oxoguanine:adenine mismatched double-stranded DNA, leaving an apurinic site.</text>
        <dbReference type="EC" id="3.2.2.31"/>
    </reaction>
</comment>
<comment type="cofactor">
    <cofactor evidence="14">
        <name>[4Fe-4S] cluster</name>
        <dbReference type="ChEBI" id="CHEBI:49883"/>
    </cofactor>
    <text evidence="14">Binds 1 [4Fe-4S] cluster.</text>
</comment>
<dbReference type="PANTHER" id="PTHR42944:SF1">
    <property type="entry name" value="ADENINE DNA GLYCOSYLASE"/>
    <property type="match status" value="1"/>
</dbReference>
<dbReference type="PANTHER" id="PTHR42944">
    <property type="entry name" value="ADENINE DNA GLYCOSYLASE"/>
    <property type="match status" value="1"/>
</dbReference>
<evidence type="ECO:0000259" key="16">
    <source>
        <dbReference type="SMART" id="SM00478"/>
    </source>
</evidence>
<dbReference type="InterPro" id="IPR023170">
    <property type="entry name" value="HhH_base_excis_C"/>
</dbReference>
<gene>
    <name evidence="17" type="primary">mutY</name>
    <name evidence="17" type="ORF">SPHI_16350</name>
</gene>
<dbReference type="EC" id="3.2.2.31" evidence="4 14"/>
<keyword evidence="11" id="KW-0411">Iron-sulfur</keyword>
<keyword evidence="7" id="KW-0479">Metal-binding</keyword>
<organism evidence="17 18">
    <name type="scientific">Sphingomonas jeddahensis</name>
    <dbReference type="NCBI Taxonomy" id="1915074"/>
    <lineage>
        <taxon>Bacteria</taxon>
        <taxon>Pseudomonadati</taxon>
        <taxon>Pseudomonadota</taxon>
        <taxon>Alphaproteobacteria</taxon>
        <taxon>Sphingomonadales</taxon>
        <taxon>Sphingomonadaceae</taxon>
        <taxon>Sphingomonas</taxon>
    </lineage>
</organism>
<protein>
    <recommendedName>
        <fullName evidence="5 14">Adenine DNA glycosylase</fullName>
        <ecNumber evidence="4 14">3.2.2.31</ecNumber>
    </recommendedName>
</protein>
<dbReference type="CDD" id="cd00056">
    <property type="entry name" value="ENDO3c"/>
    <property type="match status" value="1"/>
</dbReference>
<dbReference type="InterPro" id="IPR029119">
    <property type="entry name" value="MutY_C"/>
</dbReference>
<dbReference type="Pfam" id="PF00730">
    <property type="entry name" value="HhH-GPD"/>
    <property type="match status" value="1"/>
</dbReference>
<feature type="region of interest" description="Disordered" evidence="15">
    <location>
        <begin position="238"/>
        <end position="310"/>
    </location>
</feature>
<dbReference type="Proteomes" id="UP000188729">
    <property type="component" value="Unassembled WGS sequence"/>
</dbReference>